<feature type="region of interest" description="Disordered" evidence="3">
    <location>
        <begin position="165"/>
        <end position="382"/>
    </location>
</feature>
<protein>
    <submittedName>
        <fullName evidence="4">Uncharacterized protein</fullName>
    </submittedName>
</protein>
<dbReference type="STRING" id="4829.A0A168P6A5"/>
<dbReference type="PANTHER" id="PTHR22715:SF0">
    <property type="entry name" value="TRANSFORMING GROWTH FACTOR BETA REGULATOR 1"/>
    <property type="match status" value="1"/>
</dbReference>
<organism evidence="4">
    <name type="scientific">Absidia glauca</name>
    <name type="common">Pin mould</name>
    <dbReference type="NCBI Taxonomy" id="4829"/>
    <lineage>
        <taxon>Eukaryota</taxon>
        <taxon>Fungi</taxon>
        <taxon>Fungi incertae sedis</taxon>
        <taxon>Mucoromycota</taxon>
        <taxon>Mucoromycotina</taxon>
        <taxon>Mucoromycetes</taxon>
        <taxon>Mucorales</taxon>
        <taxon>Cunninghamellaceae</taxon>
        <taxon>Absidia</taxon>
    </lineage>
</organism>
<sequence length="597" mass="67071">MTPQQPTMSINKMLHSEGTGTNSDEETKGIGKVKVFYSFKDSDITCLCSFELPIHPSIENERWIPISLKQCLLSVCSSCPDKLMRDDDYDMAVYTANIEESNITQQQSLKDVRATVIWEGHGLLSNLLRDQENSNIMVTGQMSKAIDEPIDFNIQVLLQLHPTRRSQPSEYRPEGQQQHTPQPQSHQHTLPPMKSLLIPDHQMYSSSSPPYQQPYEQQQSASSSHLSKLPAFRPFGTSQPPLRSELDFIQPLSSSSPYNPTAQRHRSASSEWQRHINAGSQPYDDRSRRTLTPPLPSSSAHHHSQHYESPPPLLSSDMPTSSTPPPLTSTFVSTRTAGSPPSSSSSSHSHSVTRKAPVDTFYHQSRRKKRDTKPPNASDIRPYIEVDRDHNGRYILPVEVDSWTVLDLGSVVWDRVAFHNQRYLYPVGYCVKKWYRSMVDPHSDTQYTCQILDGGDEPIFQLEADDNPGEVWRGPTPTTVWTIAVRRAFSVRNLSYSHNPVGPDFFGLRKNTIAKMIQDLPNADKCKNYIWQNFEPVTTTGTKNKAMRRSNTRSGTTITSTSTLESAGQAPTPHPQSTGSQHSPRTSDDATTPPPPV</sequence>
<feature type="compositionally biased region" description="Polar residues" evidence="3">
    <location>
        <begin position="575"/>
        <end position="584"/>
    </location>
</feature>
<dbReference type="PANTHER" id="PTHR22715">
    <property type="entry name" value="TRANSFORMING GROWTH FACTOR BETA REGULATED GENE 1"/>
    <property type="match status" value="1"/>
</dbReference>
<feature type="region of interest" description="Disordered" evidence="3">
    <location>
        <begin position="1"/>
        <end position="26"/>
    </location>
</feature>
<reference evidence="4" key="1">
    <citation type="submission" date="2016-04" db="EMBL/GenBank/DDBJ databases">
        <authorList>
            <person name="Evans L.H."/>
            <person name="Alamgir A."/>
            <person name="Owens N."/>
            <person name="Weber N.D."/>
            <person name="Virtaneva K."/>
            <person name="Barbian K."/>
            <person name="Babar A."/>
            <person name="Rosenke K."/>
        </authorList>
    </citation>
    <scope>NUCLEOTIDE SEQUENCE [LARGE SCALE GENOMIC DNA]</scope>
    <source>
        <strain evidence="4">CBS 101.48</strain>
    </source>
</reference>
<feature type="compositionally biased region" description="Polar residues" evidence="3">
    <location>
        <begin position="1"/>
        <end position="10"/>
    </location>
</feature>
<dbReference type="InterPro" id="IPR003888">
    <property type="entry name" value="FYrich_N"/>
</dbReference>
<dbReference type="GO" id="GO:0051726">
    <property type="term" value="P:regulation of cell cycle"/>
    <property type="evidence" value="ECO:0007669"/>
    <property type="project" value="TreeGrafter"/>
</dbReference>
<gene>
    <name evidence="4" type="primary">ABSGL_07576.1 scaffold 8890</name>
</gene>
<dbReference type="InterPro" id="IPR003889">
    <property type="entry name" value="FYrich_C"/>
</dbReference>
<dbReference type="PROSITE" id="PS51542">
    <property type="entry name" value="FYRN"/>
    <property type="match status" value="1"/>
</dbReference>
<feature type="compositionally biased region" description="Low complexity" evidence="3">
    <location>
        <begin position="202"/>
        <end position="224"/>
    </location>
</feature>
<dbReference type="Proteomes" id="UP000078561">
    <property type="component" value="Unassembled WGS sequence"/>
</dbReference>
<feature type="compositionally biased region" description="Polar residues" evidence="3">
    <location>
        <begin position="251"/>
        <end position="262"/>
    </location>
</feature>
<dbReference type="Pfam" id="PF05964">
    <property type="entry name" value="FYRN"/>
    <property type="match status" value="1"/>
</dbReference>
<proteinExistence type="predicted"/>
<keyword evidence="2" id="KW-0539">Nucleus</keyword>
<dbReference type="EMBL" id="LT553587">
    <property type="protein sequence ID" value="SAM01827.1"/>
    <property type="molecule type" value="Genomic_DNA"/>
</dbReference>
<evidence type="ECO:0000256" key="1">
    <source>
        <dbReference type="ARBA" id="ARBA00004123"/>
    </source>
</evidence>
<evidence type="ECO:0000256" key="2">
    <source>
        <dbReference type="ARBA" id="ARBA00023242"/>
    </source>
</evidence>
<accession>A0A168P6A5</accession>
<dbReference type="PROSITE" id="PS51543">
    <property type="entry name" value="FYRC"/>
    <property type="match status" value="1"/>
</dbReference>
<dbReference type="OMA" id="MNSNTAI"/>
<dbReference type="InterPro" id="IPR040092">
    <property type="entry name" value="TBRG1"/>
</dbReference>
<evidence type="ECO:0000313" key="4">
    <source>
        <dbReference type="EMBL" id="SAM01827.1"/>
    </source>
</evidence>
<dbReference type="Gene3D" id="3.30.160.360">
    <property type="match status" value="1"/>
</dbReference>
<dbReference type="Pfam" id="PF05965">
    <property type="entry name" value="FYRC"/>
    <property type="match status" value="1"/>
</dbReference>
<keyword evidence="5" id="KW-1185">Reference proteome</keyword>
<feature type="compositionally biased region" description="Low complexity" evidence="3">
    <location>
        <begin position="328"/>
        <end position="350"/>
    </location>
</feature>
<comment type="subcellular location">
    <subcellularLocation>
        <location evidence="1">Nucleus</location>
    </subcellularLocation>
</comment>
<feature type="compositionally biased region" description="Low complexity" evidence="3">
    <location>
        <begin position="176"/>
        <end position="192"/>
    </location>
</feature>
<dbReference type="GO" id="GO:0005634">
    <property type="term" value="C:nucleus"/>
    <property type="evidence" value="ECO:0007669"/>
    <property type="project" value="UniProtKB-SubCell"/>
</dbReference>
<feature type="region of interest" description="Disordered" evidence="3">
    <location>
        <begin position="541"/>
        <end position="597"/>
    </location>
</feature>
<name>A0A168P6A5_ABSGL</name>
<dbReference type="AlphaFoldDB" id="A0A168P6A5"/>
<dbReference type="OrthoDB" id="285793at2759"/>
<dbReference type="InParanoid" id="A0A168P6A5"/>
<feature type="compositionally biased region" description="Low complexity" evidence="3">
    <location>
        <begin position="552"/>
        <end position="563"/>
    </location>
</feature>
<evidence type="ECO:0000313" key="5">
    <source>
        <dbReference type="Proteomes" id="UP000078561"/>
    </source>
</evidence>
<evidence type="ECO:0000256" key="3">
    <source>
        <dbReference type="SAM" id="MobiDB-lite"/>
    </source>
</evidence>
<dbReference type="SMART" id="SM00541">
    <property type="entry name" value="FYRN"/>
    <property type="match status" value="1"/>
</dbReference>